<dbReference type="Proteomes" id="UP000309594">
    <property type="component" value="Unassembled WGS sequence"/>
</dbReference>
<keyword evidence="1" id="KW-1133">Transmembrane helix</keyword>
<keyword evidence="1" id="KW-0812">Transmembrane</keyword>
<dbReference type="AlphaFoldDB" id="A0A4U1GHR8"/>
<keyword evidence="1" id="KW-0472">Membrane</keyword>
<evidence type="ECO:0000313" key="3">
    <source>
        <dbReference type="Proteomes" id="UP000309594"/>
    </source>
</evidence>
<accession>A0A4U1GHR8</accession>
<evidence type="ECO:0000313" key="2">
    <source>
        <dbReference type="EMBL" id="TKC62490.1"/>
    </source>
</evidence>
<dbReference type="InterPro" id="IPR011990">
    <property type="entry name" value="TPR-like_helical_dom_sf"/>
</dbReference>
<dbReference type="Gene3D" id="1.25.40.10">
    <property type="entry name" value="Tetratricopeptide repeat domain"/>
    <property type="match status" value="1"/>
</dbReference>
<comment type="caution">
    <text evidence="2">The sequence shown here is derived from an EMBL/GenBank/DDBJ whole genome shotgun (WGS) entry which is preliminary data.</text>
</comment>
<evidence type="ECO:0000256" key="1">
    <source>
        <dbReference type="SAM" id="Phobius"/>
    </source>
</evidence>
<dbReference type="EMBL" id="SWDX01000003">
    <property type="protein sequence ID" value="TKC62490.1"/>
    <property type="molecule type" value="Genomic_DNA"/>
</dbReference>
<reference evidence="2 3" key="1">
    <citation type="submission" date="2019-04" db="EMBL/GenBank/DDBJ databases">
        <title>Pedobacter sp. RP-1-16 sp. nov., isolated from Arctic soil.</title>
        <authorList>
            <person name="Dahal R.H."/>
            <person name="Kim D.-U."/>
        </authorList>
    </citation>
    <scope>NUCLEOTIDE SEQUENCE [LARGE SCALE GENOMIC DNA]</scope>
    <source>
        <strain evidence="2 3">RP-1-16</strain>
    </source>
</reference>
<feature type="transmembrane region" description="Helical" evidence="1">
    <location>
        <begin position="6"/>
        <end position="25"/>
    </location>
</feature>
<protein>
    <submittedName>
        <fullName evidence="2">Uncharacterized protein</fullName>
    </submittedName>
</protein>
<proteinExistence type="predicted"/>
<gene>
    <name evidence="2" type="ORF">FBD94_09755</name>
</gene>
<sequence length="230" mass="26868">MDFKDYFVLTISFSTLVITIISNIIEKRKENRRSIRKTLSDSLESLAKIDVEMAKLRNEEVDHNSKAIVEIRRVYNGQRRVQIVNADYLCTKHPKLVVEADCLMLAVSFRSIGDYNKAEEYWKKTISLTISDSMKQMNLRGYANFLFSLGRLEQGRTKFNEALEVNLDDTDDNRRIKVDTYIIWSDIERDYSNVSEATRLLDLAKGACARIGHTKMREEMEERILQRVIR</sequence>
<organism evidence="2 3">
    <name type="scientific">Pedobacter hiemivivus</name>
    <dbReference type="NCBI Taxonomy" id="2530454"/>
    <lineage>
        <taxon>Bacteria</taxon>
        <taxon>Pseudomonadati</taxon>
        <taxon>Bacteroidota</taxon>
        <taxon>Sphingobacteriia</taxon>
        <taxon>Sphingobacteriales</taxon>
        <taxon>Sphingobacteriaceae</taxon>
        <taxon>Pedobacter</taxon>
    </lineage>
</organism>
<dbReference type="RefSeq" id="WP_136880071.1">
    <property type="nucleotide sequence ID" value="NZ_SWDX01000003.1"/>
</dbReference>
<name>A0A4U1GHR8_9SPHI</name>
<dbReference type="SUPFAM" id="SSF48452">
    <property type="entry name" value="TPR-like"/>
    <property type="match status" value="1"/>
</dbReference>